<evidence type="ECO:0000256" key="2">
    <source>
        <dbReference type="SAM" id="SignalP"/>
    </source>
</evidence>
<sequence length="623" mass="70698">MKTNLSFLILLISTICLFLNQDVQAQRIGKYKDRIDEYRRENWPPERNYSRISLGYALQRIFKKHTDYCGFTISDNKRDYVPGDLSKFLGRRDLRTKVETANIRGGGMLYYIFNPDDIEKPFDEINFMSTRVFQSSSVSDPFEMNPDENFDSFILTKNCSGYLKAFLDAGIEPPYFAFKKALETDGKRESTVVALSGSFISPMKTLLEANDWRTTEAMMNLWQFYRNNAGMINQAYYLREFEGVMVKHLSTAEDNFKIEAEVGMNVNLPLAAKIKGNVGVGRTNSTAFSGTDWETIIYADFAGRYTKQSLFSRLPSPTDIKHYFQAIKPTFQQARDFPLMTEGAEHTHYLTVEGVPPNMTNNFWVLDDVLSGVYDGQPTLTAEPFQDEDGTFGCRFIVRGRPLSSNFSGPLAYRPGKLGVAYTIRSRYPVGGEYISIKVNEEIQTSAHPIAILSQGEFDLKKREDRRFAFQWKFVINLEDEANPVDLNLKPFINNLVARRSDSKVDILLTGVEPDPQRRRYYVTVESLDTYPLEKIDDTNMVNYNLSMDVHLQSKRSAARSIRPVKGILSFPSIKPDPAPKQEAKAGEPISIPLAPTIESGKTLDPNHPILIPNPNGKQEGGN</sequence>
<dbReference type="OrthoDB" id="1488828at2"/>
<feature type="signal peptide" evidence="2">
    <location>
        <begin position="1"/>
        <end position="25"/>
    </location>
</feature>
<keyword evidence="4" id="KW-1185">Reference proteome</keyword>
<keyword evidence="2" id="KW-0732">Signal</keyword>
<dbReference type="Proteomes" id="UP000223913">
    <property type="component" value="Unassembled WGS sequence"/>
</dbReference>
<accession>A0A2D0ND36</accession>
<organism evidence="3 4">
    <name type="scientific">Flavilitoribacter nigricans (strain ATCC 23147 / DSM 23189 / NBRC 102662 / NCIMB 1420 / SS-2)</name>
    <name type="common">Lewinella nigricans</name>
    <dbReference type="NCBI Taxonomy" id="1122177"/>
    <lineage>
        <taxon>Bacteria</taxon>
        <taxon>Pseudomonadati</taxon>
        <taxon>Bacteroidota</taxon>
        <taxon>Saprospiria</taxon>
        <taxon>Saprospirales</taxon>
        <taxon>Lewinellaceae</taxon>
        <taxon>Flavilitoribacter</taxon>
    </lineage>
</organism>
<dbReference type="RefSeq" id="WP_099150396.1">
    <property type="nucleotide sequence ID" value="NZ_PDUD01000018.1"/>
</dbReference>
<dbReference type="EMBL" id="PDUD01000018">
    <property type="protein sequence ID" value="PHN06412.1"/>
    <property type="molecule type" value="Genomic_DNA"/>
</dbReference>
<evidence type="ECO:0000256" key="1">
    <source>
        <dbReference type="SAM" id="MobiDB-lite"/>
    </source>
</evidence>
<dbReference type="AlphaFoldDB" id="A0A2D0ND36"/>
<evidence type="ECO:0000313" key="4">
    <source>
        <dbReference type="Proteomes" id="UP000223913"/>
    </source>
</evidence>
<feature type="chain" id="PRO_5013084598" evidence="2">
    <location>
        <begin position="26"/>
        <end position="623"/>
    </location>
</feature>
<protein>
    <submittedName>
        <fullName evidence="3">Uncharacterized protein</fullName>
    </submittedName>
</protein>
<reference evidence="3 4" key="1">
    <citation type="submission" date="2017-10" db="EMBL/GenBank/DDBJ databases">
        <title>The draft genome sequence of Lewinella nigricans NBRC 102662.</title>
        <authorList>
            <person name="Wang K."/>
        </authorList>
    </citation>
    <scope>NUCLEOTIDE SEQUENCE [LARGE SCALE GENOMIC DNA]</scope>
    <source>
        <strain evidence="3 4">NBRC 102662</strain>
    </source>
</reference>
<evidence type="ECO:0000313" key="3">
    <source>
        <dbReference type="EMBL" id="PHN06412.1"/>
    </source>
</evidence>
<proteinExistence type="predicted"/>
<gene>
    <name evidence="3" type="ORF">CRP01_12650</name>
</gene>
<feature type="region of interest" description="Disordered" evidence="1">
    <location>
        <begin position="573"/>
        <end position="623"/>
    </location>
</feature>
<name>A0A2D0ND36_FLAN2</name>
<comment type="caution">
    <text evidence="3">The sequence shown here is derived from an EMBL/GenBank/DDBJ whole genome shotgun (WGS) entry which is preliminary data.</text>
</comment>